<name>A0ABN0V6D5_9ACTN</name>
<evidence type="ECO:0000256" key="1">
    <source>
        <dbReference type="SAM" id="MobiDB-lite"/>
    </source>
</evidence>
<dbReference type="EMBL" id="BAAABV010000010">
    <property type="protein sequence ID" value="GAA0277250.1"/>
    <property type="molecule type" value="Genomic_DNA"/>
</dbReference>
<gene>
    <name evidence="2" type="ORF">GCM10010302_13620</name>
</gene>
<sequence>MAAEAEGAVDDDGPRPLQRRGQQVQAPLEHHRDMSGLASQSALSDNGAAGVRRAAHAECYQGAGRPVGPGSGRFASL</sequence>
<accession>A0ABN0V6D5</accession>
<protein>
    <submittedName>
        <fullName evidence="2">Uncharacterized protein</fullName>
    </submittedName>
</protein>
<organism evidence="2 3">
    <name type="scientific">Streptomyces polychromogenes</name>
    <dbReference type="NCBI Taxonomy" id="67342"/>
    <lineage>
        <taxon>Bacteria</taxon>
        <taxon>Bacillati</taxon>
        <taxon>Actinomycetota</taxon>
        <taxon>Actinomycetes</taxon>
        <taxon>Kitasatosporales</taxon>
        <taxon>Streptomycetaceae</taxon>
        <taxon>Streptomyces</taxon>
    </lineage>
</organism>
<proteinExistence type="predicted"/>
<evidence type="ECO:0000313" key="2">
    <source>
        <dbReference type="EMBL" id="GAA0277250.1"/>
    </source>
</evidence>
<feature type="region of interest" description="Disordered" evidence="1">
    <location>
        <begin position="1"/>
        <end position="54"/>
    </location>
</feature>
<comment type="caution">
    <text evidence="2">The sequence shown here is derived from an EMBL/GenBank/DDBJ whole genome shotgun (WGS) entry which is preliminary data.</text>
</comment>
<reference evidence="2 3" key="1">
    <citation type="journal article" date="2019" name="Int. J. Syst. Evol. Microbiol.">
        <title>The Global Catalogue of Microorganisms (GCM) 10K type strain sequencing project: providing services to taxonomists for standard genome sequencing and annotation.</title>
        <authorList>
            <consortium name="The Broad Institute Genomics Platform"/>
            <consortium name="The Broad Institute Genome Sequencing Center for Infectious Disease"/>
            <person name="Wu L."/>
            <person name="Ma J."/>
        </authorList>
    </citation>
    <scope>NUCLEOTIDE SEQUENCE [LARGE SCALE GENOMIC DNA]</scope>
    <source>
        <strain evidence="2 3">JCM 4505</strain>
    </source>
</reference>
<keyword evidence="3" id="KW-1185">Reference proteome</keyword>
<evidence type="ECO:0000313" key="3">
    <source>
        <dbReference type="Proteomes" id="UP001501867"/>
    </source>
</evidence>
<dbReference type="Proteomes" id="UP001501867">
    <property type="component" value="Unassembled WGS sequence"/>
</dbReference>